<evidence type="ECO:0000256" key="1">
    <source>
        <dbReference type="ARBA" id="ARBA00004651"/>
    </source>
</evidence>
<feature type="compositionally biased region" description="Basic and acidic residues" evidence="6">
    <location>
        <begin position="597"/>
        <end position="611"/>
    </location>
</feature>
<protein>
    <submittedName>
        <fullName evidence="8">Uncharacterized protein</fullName>
    </submittedName>
</protein>
<dbReference type="InterPro" id="IPR036259">
    <property type="entry name" value="MFS_trans_sf"/>
</dbReference>
<evidence type="ECO:0000256" key="7">
    <source>
        <dbReference type="SAM" id="Phobius"/>
    </source>
</evidence>
<dbReference type="Gene3D" id="1.20.1250.20">
    <property type="entry name" value="MFS general substrate transporter like domains"/>
    <property type="match status" value="1"/>
</dbReference>
<comment type="subcellular location">
    <subcellularLocation>
        <location evidence="1">Cell membrane</location>
        <topology evidence="1">Multi-pass membrane protein</topology>
    </subcellularLocation>
</comment>
<keyword evidence="3 7" id="KW-0812">Transmembrane</keyword>
<dbReference type="EMBL" id="JAACJM010000056">
    <property type="protein sequence ID" value="KAF5355563.1"/>
    <property type="molecule type" value="Genomic_DNA"/>
</dbReference>
<gene>
    <name evidence="8" type="ORF">D9758_006322</name>
</gene>
<feature type="transmembrane region" description="Helical" evidence="7">
    <location>
        <begin position="198"/>
        <end position="222"/>
    </location>
</feature>
<feature type="transmembrane region" description="Helical" evidence="7">
    <location>
        <begin position="281"/>
        <end position="303"/>
    </location>
</feature>
<feature type="transmembrane region" description="Helical" evidence="7">
    <location>
        <begin position="478"/>
        <end position="502"/>
    </location>
</feature>
<dbReference type="OrthoDB" id="5344169at2759"/>
<evidence type="ECO:0000256" key="3">
    <source>
        <dbReference type="ARBA" id="ARBA00022692"/>
    </source>
</evidence>
<dbReference type="Proteomes" id="UP000559256">
    <property type="component" value="Unassembled WGS sequence"/>
</dbReference>
<evidence type="ECO:0000256" key="5">
    <source>
        <dbReference type="ARBA" id="ARBA00023136"/>
    </source>
</evidence>
<keyword evidence="4 7" id="KW-1133">Transmembrane helix</keyword>
<sequence length="626" mass="68772">MSFLELWKQDPEPVTSRLKSLTGVLDPISDRTCFSTTIGKTNLPRISLSRSSDSTSSWAVPLVCYCQGGLRVSKSLEKLSWTNVLPAFDLQRRSSFEQADCAACCLLPDLKMSAIVKAWRSYTPMERRNIALYIGGIMCYKMGLEFFNGSITALATDRFNEENTFTKLGAAQGLNQAAQCVGAILIAPMIKRWPTRTVLSGAIVFFAFMTVILLIVDAATGGEMKLNTPDKKVDYGDWDPDAIFVIWTLAGIAYGMVELIRRVIPCDIVGGEVNKLRRMDATVHVFYEVAGTAGAFASSSAIQRFGNNYSFFLTPIFFTFAGGIWITLSRGTTGPKNEAKLGEIEKKRFGPMNYVYQLWSGVVGFVQSVWVGFLIVFGHRSFIWLFPGYALALYLHRFLESSLAPAYARRVLGTSAWSQIIVGGSNFGELLGALAVFFLSDIVTTPIPWLRFDALALNIVWVLPYFSTIATQNVGWAWRAAGCFIPISMGWAAGDVSLAAYIQASLSEGSYSEQFPDVSPLGAVMAFLYSTYIVLNAINSSVLGRVIDRDWTQHRSIESSLRRVGGIQFSICSGIILLATLVPRGALALNPKRLEKSKSGLEQKEEEDLKKGASASSADSIEKEVV</sequence>
<name>A0A8H5D961_9AGAR</name>
<feature type="transmembrane region" description="Helical" evidence="7">
    <location>
        <begin position="242"/>
        <end position="260"/>
    </location>
</feature>
<organism evidence="8 9">
    <name type="scientific">Tetrapyrgos nigripes</name>
    <dbReference type="NCBI Taxonomy" id="182062"/>
    <lineage>
        <taxon>Eukaryota</taxon>
        <taxon>Fungi</taxon>
        <taxon>Dikarya</taxon>
        <taxon>Basidiomycota</taxon>
        <taxon>Agaricomycotina</taxon>
        <taxon>Agaricomycetes</taxon>
        <taxon>Agaricomycetidae</taxon>
        <taxon>Agaricales</taxon>
        <taxon>Marasmiineae</taxon>
        <taxon>Marasmiaceae</taxon>
        <taxon>Tetrapyrgos</taxon>
    </lineage>
</organism>
<feature type="transmembrane region" description="Helical" evidence="7">
    <location>
        <begin position="420"/>
        <end position="443"/>
    </location>
</feature>
<keyword evidence="2" id="KW-1003">Cell membrane</keyword>
<dbReference type="SUPFAM" id="SSF103473">
    <property type="entry name" value="MFS general substrate transporter"/>
    <property type="match status" value="1"/>
</dbReference>
<feature type="transmembrane region" description="Helical" evidence="7">
    <location>
        <begin position="522"/>
        <end position="543"/>
    </location>
</feature>
<keyword evidence="5 7" id="KW-0472">Membrane</keyword>
<feature type="transmembrane region" description="Helical" evidence="7">
    <location>
        <begin position="564"/>
        <end position="582"/>
    </location>
</feature>
<comment type="caution">
    <text evidence="8">The sequence shown here is derived from an EMBL/GenBank/DDBJ whole genome shotgun (WGS) entry which is preliminary data.</text>
</comment>
<feature type="transmembrane region" description="Helical" evidence="7">
    <location>
        <begin position="309"/>
        <end position="328"/>
    </location>
</feature>
<dbReference type="PANTHER" id="PTHR23513:SF6">
    <property type="entry name" value="MAJOR FACILITATOR SUPERFAMILY ASSOCIATED DOMAIN-CONTAINING PROTEIN"/>
    <property type="match status" value="1"/>
</dbReference>
<feature type="transmembrane region" description="Helical" evidence="7">
    <location>
        <begin position="382"/>
        <end position="399"/>
    </location>
</feature>
<feature type="transmembrane region" description="Helical" evidence="7">
    <location>
        <begin position="354"/>
        <end position="376"/>
    </location>
</feature>
<evidence type="ECO:0000256" key="2">
    <source>
        <dbReference type="ARBA" id="ARBA00022475"/>
    </source>
</evidence>
<evidence type="ECO:0000313" key="8">
    <source>
        <dbReference type="EMBL" id="KAF5355563.1"/>
    </source>
</evidence>
<evidence type="ECO:0000313" key="9">
    <source>
        <dbReference type="Proteomes" id="UP000559256"/>
    </source>
</evidence>
<dbReference type="AlphaFoldDB" id="A0A8H5D961"/>
<evidence type="ECO:0000256" key="6">
    <source>
        <dbReference type="SAM" id="MobiDB-lite"/>
    </source>
</evidence>
<dbReference type="GO" id="GO:0005886">
    <property type="term" value="C:plasma membrane"/>
    <property type="evidence" value="ECO:0007669"/>
    <property type="project" value="UniProtKB-SubCell"/>
</dbReference>
<feature type="transmembrane region" description="Helical" evidence="7">
    <location>
        <begin position="449"/>
        <end position="466"/>
    </location>
</feature>
<keyword evidence="9" id="KW-1185">Reference proteome</keyword>
<accession>A0A8H5D961</accession>
<proteinExistence type="predicted"/>
<feature type="region of interest" description="Disordered" evidence="6">
    <location>
        <begin position="597"/>
        <end position="626"/>
    </location>
</feature>
<evidence type="ECO:0000256" key="4">
    <source>
        <dbReference type="ARBA" id="ARBA00022989"/>
    </source>
</evidence>
<reference evidence="8 9" key="1">
    <citation type="journal article" date="2020" name="ISME J.">
        <title>Uncovering the hidden diversity of litter-decomposition mechanisms in mushroom-forming fungi.</title>
        <authorList>
            <person name="Floudas D."/>
            <person name="Bentzer J."/>
            <person name="Ahren D."/>
            <person name="Johansson T."/>
            <person name="Persson P."/>
            <person name="Tunlid A."/>
        </authorList>
    </citation>
    <scope>NUCLEOTIDE SEQUENCE [LARGE SCALE GENOMIC DNA]</scope>
    <source>
        <strain evidence="8 9">CBS 291.85</strain>
    </source>
</reference>
<dbReference type="PANTHER" id="PTHR23513">
    <property type="entry name" value="INTEGRAL MEMBRANE EFFLUX PROTEIN-RELATED"/>
    <property type="match status" value="1"/>
</dbReference>